<dbReference type="Pfam" id="PF11222">
    <property type="entry name" value="DUF3017"/>
    <property type="match status" value="1"/>
</dbReference>
<gene>
    <name evidence="3" type="ORF">ACH407_18645</name>
</gene>
<dbReference type="EMBL" id="JBIRUI010000007">
    <property type="protein sequence ID" value="MFI1715576.1"/>
    <property type="molecule type" value="Genomic_DNA"/>
</dbReference>
<evidence type="ECO:0000256" key="1">
    <source>
        <dbReference type="SAM" id="MobiDB-lite"/>
    </source>
</evidence>
<feature type="region of interest" description="Disordered" evidence="1">
    <location>
        <begin position="1"/>
        <end position="73"/>
    </location>
</feature>
<keyword evidence="4" id="KW-1185">Reference proteome</keyword>
<name>A0ABW7U817_9ACTN</name>
<accession>A0ABW7U817</accession>
<feature type="compositionally biased region" description="Low complexity" evidence="1">
    <location>
        <begin position="20"/>
        <end position="46"/>
    </location>
</feature>
<dbReference type="Proteomes" id="UP001611339">
    <property type="component" value="Unassembled WGS sequence"/>
</dbReference>
<keyword evidence="2" id="KW-0472">Membrane</keyword>
<evidence type="ECO:0000256" key="2">
    <source>
        <dbReference type="SAM" id="Phobius"/>
    </source>
</evidence>
<feature type="transmembrane region" description="Helical" evidence="2">
    <location>
        <begin position="102"/>
        <end position="124"/>
    </location>
</feature>
<evidence type="ECO:0000313" key="4">
    <source>
        <dbReference type="Proteomes" id="UP001611339"/>
    </source>
</evidence>
<evidence type="ECO:0000313" key="3">
    <source>
        <dbReference type="EMBL" id="MFI1715576.1"/>
    </source>
</evidence>
<reference evidence="3 4" key="1">
    <citation type="submission" date="2024-10" db="EMBL/GenBank/DDBJ databases">
        <title>The Natural Products Discovery Center: Release of the First 8490 Sequenced Strains for Exploring Actinobacteria Biosynthetic Diversity.</title>
        <authorList>
            <person name="Kalkreuter E."/>
            <person name="Kautsar S.A."/>
            <person name="Yang D."/>
            <person name="Bader C.D."/>
            <person name="Teijaro C.N."/>
            <person name="Fluegel L."/>
            <person name="Davis C.M."/>
            <person name="Simpson J.R."/>
            <person name="Lauterbach L."/>
            <person name="Steele A.D."/>
            <person name="Gui C."/>
            <person name="Meng S."/>
            <person name="Li G."/>
            <person name="Viehrig K."/>
            <person name="Ye F."/>
            <person name="Su P."/>
            <person name="Kiefer A.F."/>
            <person name="Nichols A."/>
            <person name="Cepeda A.J."/>
            <person name="Yan W."/>
            <person name="Fan B."/>
            <person name="Jiang Y."/>
            <person name="Adhikari A."/>
            <person name="Zheng C.-J."/>
            <person name="Schuster L."/>
            <person name="Cowan T.M."/>
            <person name="Smanski M.J."/>
            <person name="Chevrette M.G."/>
            <person name="De Carvalho L.P.S."/>
            <person name="Shen B."/>
        </authorList>
    </citation>
    <scope>NUCLEOTIDE SEQUENCE [LARGE SCALE GENOMIC DNA]</scope>
    <source>
        <strain evidence="3 4">NPDC020602</strain>
    </source>
</reference>
<dbReference type="InterPro" id="IPR021385">
    <property type="entry name" value="DUF3017"/>
</dbReference>
<proteinExistence type="predicted"/>
<keyword evidence="2" id="KW-0812">Transmembrane</keyword>
<feature type="transmembrane region" description="Helical" evidence="2">
    <location>
        <begin position="78"/>
        <end position="96"/>
    </location>
</feature>
<keyword evidence="2" id="KW-1133">Transmembrane helix</keyword>
<sequence length="176" mass="17806">MTSGTPGTPGNPDGADAVEDVTAAGGTETADGADTTVAGGTTEDAALGPRQRLTTDTARPEGGGRAAPGDAPAPARQWPLLTVLVLAGLGLLVVGTDPFPQSFRIGAILVGAALLTGAAIRRALPSVGMLAVRSRFTDMITYGVMGGLIVLLALMVQPGPWLRIPFLEDVLHLTVT</sequence>
<feature type="transmembrane region" description="Helical" evidence="2">
    <location>
        <begin position="136"/>
        <end position="156"/>
    </location>
</feature>
<comment type="caution">
    <text evidence="3">The sequence shown here is derived from an EMBL/GenBank/DDBJ whole genome shotgun (WGS) entry which is preliminary data.</text>
</comment>
<organism evidence="3 4">
    <name type="scientific">Streptomyces litmocidini</name>
    <dbReference type="NCBI Taxonomy" id="67318"/>
    <lineage>
        <taxon>Bacteria</taxon>
        <taxon>Bacillati</taxon>
        <taxon>Actinomycetota</taxon>
        <taxon>Actinomycetes</taxon>
        <taxon>Kitasatosporales</taxon>
        <taxon>Streptomycetaceae</taxon>
        <taxon>Streptomyces</taxon>
    </lineage>
</organism>
<protein>
    <submittedName>
        <fullName evidence="3">DUF3017 domain-containing protein</fullName>
    </submittedName>
</protein>
<dbReference type="RefSeq" id="WP_398710241.1">
    <property type="nucleotide sequence ID" value="NZ_JBIRUI010000007.1"/>
</dbReference>